<evidence type="ECO:0000313" key="1">
    <source>
        <dbReference type="EMBL" id="ODM12682.1"/>
    </source>
</evidence>
<evidence type="ECO:0000313" key="2">
    <source>
        <dbReference type="Proteomes" id="UP000095003"/>
    </source>
</evidence>
<dbReference type="RefSeq" id="WP_009255884.1">
    <property type="nucleotide sequence ID" value="NZ_CABMHK010000162.1"/>
</dbReference>
<dbReference type="AlphaFoldDB" id="A0A1E3AVI0"/>
<name>A0A1E3AVI0_9FIRM</name>
<sequence>MAYHAIIEGSSLTVYRQSDCASNSKIGTLYSGEVFTFIKEHNGYFGHYEIRFLNSNGQYGIGFIDIGSGFGNLAYSGQSVTESNLGSSPCYRFKLRKGLNVVKPNASPLTSLNAGEYVYTRGATAGSSNPANMYICGYKKSSGAVTPCDAFVTLDYTSGSMFARNFCLYKA</sequence>
<reference evidence="1 2" key="1">
    <citation type="submission" date="2016-07" db="EMBL/GenBank/DDBJ databases">
        <title>Characterization of isolates of Eisenbergiella tayi derived from blood cultures, using whole genome sequencing.</title>
        <authorList>
            <person name="Burdz T."/>
            <person name="Wiebe D."/>
            <person name="Huynh C."/>
            <person name="Bernard K."/>
        </authorList>
    </citation>
    <scope>NUCLEOTIDE SEQUENCE [LARGE SCALE GENOMIC DNA]</scope>
    <source>
        <strain evidence="1 2">NML 120489</strain>
    </source>
</reference>
<comment type="caution">
    <text evidence="1">The sequence shown here is derived from an EMBL/GenBank/DDBJ whole genome shotgun (WGS) entry which is preliminary data.</text>
</comment>
<dbReference type="GeneID" id="93298982"/>
<proteinExistence type="predicted"/>
<accession>A0A1E3AVI0</accession>
<protein>
    <submittedName>
        <fullName evidence="1">Uncharacterized protein</fullName>
    </submittedName>
</protein>
<dbReference type="EMBL" id="MCGI01000001">
    <property type="protein sequence ID" value="ODM12682.1"/>
    <property type="molecule type" value="Genomic_DNA"/>
</dbReference>
<gene>
    <name evidence="1" type="ORF">BEH84_00397</name>
</gene>
<dbReference type="Proteomes" id="UP000095003">
    <property type="component" value="Unassembled WGS sequence"/>
</dbReference>
<organism evidence="1 2">
    <name type="scientific">Eisenbergiella tayi</name>
    <dbReference type="NCBI Taxonomy" id="1432052"/>
    <lineage>
        <taxon>Bacteria</taxon>
        <taxon>Bacillati</taxon>
        <taxon>Bacillota</taxon>
        <taxon>Clostridia</taxon>
        <taxon>Lachnospirales</taxon>
        <taxon>Lachnospiraceae</taxon>
        <taxon>Eisenbergiella</taxon>
    </lineage>
</organism>